<dbReference type="RefSeq" id="XP_031869768.1">
    <property type="nucleotide sequence ID" value="XM_032013168.1"/>
</dbReference>
<dbReference type="Proteomes" id="UP000254866">
    <property type="component" value="Unassembled WGS sequence"/>
</dbReference>
<name>A0A370TNK8_9HELO</name>
<reference evidence="3 4" key="1">
    <citation type="journal article" date="2018" name="IMA Fungus">
        <title>IMA Genome-F 9: Draft genome sequence of Annulohypoxylon stygium, Aspergillus mulundensis, Berkeleyomyces basicola (syn. Thielaviopsis basicola), Ceratocystis smalleyi, two Cercospora beticola strains, Coleophoma cylindrospora, Fusarium fracticaudum, Phialophora cf. hyalina, and Morchella septimelata.</title>
        <authorList>
            <person name="Wingfield B.D."/>
            <person name="Bills G.F."/>
            <person name="Dong Y."/>
            <person name="Huang W."/>
            <person name="Nel W.J."/>
            <person name="Swalarsk-Parry B.S."/>
            <person name="Vaghefi N."/>
            <person name="Wilken P.M."/>
            <person name="An Z."/>
            <person name="de Beer Z.W."/>
            <person name="De Vos L."/>
            <person name="Chen L."/>
            <person name="Duong T.A."/>
            <person name="Gao Y."/>
            <person name="Hammerbacher A."/>
            <person name="Kikkert J.R."/>
            <person name="Li Y."/>
            <person name="Li H."/>
            <person name="Li K."/>
            <person name="Li Q."/>
            <person name="Liu X."/>
            <person name="Ma X."/>
            <person name="Naidoo K."/>
            <person name="Pethybridge S.J."/>
            <person name="Sun J."/>
            <person name="Steenkamp E.T."/>
            <person name="van der Nest M.A."/>
            <person name="van Wyk S."/>
            <person name="Wingfield M.J."/>
            <person name="Xiong C."/>
            <person name="Yue Q."/>
            <person name="Zhang X."/>
        </authorList>
    </citation>
    <scope>NUCLEOTIDE SEQUENCE [LARGE SCALE GENOMIC DNA]</scope>
    <source>
        <strain evidence="3 4">BP 5553</strain>
    </source>
</reference>
<dbReference type="AlphaFoldDB" id="A0A370TNK8"/>
<dbReference type="EMBL" id="NPIC01000003">
    <property type="protein sequence ID" value="RDL37112.1"/>
    <property type="molecule type" value="Genomic_DNA"/>
</dbReference>
<dbReference type="Pfam" id="PF08227">
    <property type="entry name" value="DASH_Hsk3"/>
    <property type="match status" value="1"/>
</dbReference>
<evidence type="ECO:0000256" key="2">
    <source>
        <dbReference type="SAM" id="MobiDB-lite"/>
    </source>
</evidence>
<dbReference type="OrthoDB" id="3358869at2759"/>
<protein>
    <submittedName>
        <fullName evidence="3">Uncharacterized protein</fullName>
    </submittedName>
</protein>
<feature type="compositionally biased region" description="Polar residues" evidence="2">
    <location>
        <begin position="1"/>
        <end position="18"/>
    </location>
</feature>
<dbReference type="GeneID" id="43597394"/>
<proteinExistence type="predicted"/>
<feature type="compositionally biased region" description="Polar residues" evidence="2">
    <location>
        <begin position="83"/>
        <end position="92"/>
    </location>
</feature>
<keyword evidence="4" id="KW-1185">Reference proteome</keyword>
<gene>
    <name evidence="3" type="ORF">BP5553_04545</name>
</gene>
<dbReference type="GO" id="GO:0042729">
    <property type="term" value="C:DASH complex"/>
    <property type="evidence" value="ECO:0007669"/>
    <property type="project" value="TreeGrafter"/>
</dbReference>
<comment type="caution">
    <text evidence="3">The sequence shown here is derived from an EMBL/GenBank/DDBJ whole genome shotgun (WGS) entry which is preliminary data.</text>
</comment>
<dbReference type="STRING" id="2656787.A0A370TNK8"/>
<organism evidence="3 4">
    <name type="scientific">Venustampulla echinocandica</name>
    <dbReference type="NCBI Taxonomy" id="2656787"/>
    <lineage>
        <taxon>Eukaryota</taxon>
        <taxon>Fungi</taxon>
        <taxon>Dikarya</taxon>
        <taxon>Ascomycota</taxon>
        <taxon>Pezizomycotina</taxon>
        <taxon>Leotiomycetes</taxon>
        <taxon>Helotiales</taxon>
        <taxon>Pleuroascaceae</taxon>
        <taxon>Venustampulla</taxon>
    </lineage>
</organism>
<feature type="region of interest" description="Disordered" evidence="2">
    <location>
        <begin position="81"/>
        <end position="101"/>
    </location>
</feature>
<dbReference type="PANTHER" id="PTHR28289:SF1">
    <property type="entry name" value="DASH COMPLEX SUBUNIT HSK3"/>
    <property type="match status" value="1"/>
</dbReference>
<accession>A0A370TNK8</accession>
<feature type="coiled-coil region" evidence="1">
    <location>
        <begin position="25"/>
        <end position="52"/>
    </location>
</feature>
<dbReference type="GO" id="GO:0051010">
    <property type="term" value="F:microtubule plus-end binding"/>
    <property type="evidence" value="ECO:0007669"/>
    <property type="project" value="TreeGrafter"/>
</dbReference>
<evidence type="ECO:0000313" key="3">
    <source>
        <dbReference type="EMBL" id="RDL37112.1"/>
    </source>
</evidence>
<dbReference type="PANTHER" id="PTHR28289">
    <property type="entry name" value="DASH COMPLEX SUBUNIT HSK3"/>
    <property type="match status" value="1"/>
</dbReference>
<evidence type="ECO:0000313" key="4">
    <source>
        <dbReference type="Proteomes" id="UP000254866"/>
    </source>
</evidence>
<sequence>MTSRLPTSNAPRLSTAPSSIKPRQLSHLHAQLAQLSANLADLENLLRMTSVQAESIRGLGAFHGGLFMAASKVLGEETIAGSAGQTDSQQHQRGSEGSDTRVELPAGTLLDVQEIWAKIWFELQCLATLQPAFDFATGNWAFSGAVGINTAETLTLKAAPKSRGRLPPLVIRFPEARAPVPSSASDWGKSQALLQSTVSASASTRDANRCDRGFIAKVIGTA</sequence>
<dbReference type="GO" id="GO:0008608">
    <property type="term" value="P:attachment of spindle microtubules to kinetochore"/>
    <property type="evidence" value="ECO:0007669"/>
    <property type="project" value="InterPro"/>
</dbReference>
<dbReference type="InterPro" id="IPR013183">
    <property type="entry name" value="Hsk3-like"/>
</dbReference>
<feature type="region of interest" description="Disordered" evidence="2">
    <location>
        <begin position="1"/>
        <end position="21"/>
    </location>
</feature>
<dbReference type="InterPro" id="IPR042332">
    <property type="entry name" value="Hsk3"/>
</dbReference>
<evidence type="ECO:0000256" key="1">
    <source>
        <dbReference type="SAM" id="Coils"/>
    </source>
</evidence>
<keyword evidence="1" id="KW-0175">Coiled coil</keyword>